<dbReference type="InterPro" id="IPR019670">
    <property type="entry name" value="DUF2523"/>
</dbReference>
<keyword evidence="1" id="KW-0472">Membrane</keyword>
<organism evidence="2 3">
    <name type="scientific">Burkholderia territorii</name>
    <dbReference type="NCBI Taxonomy" id="1503055"/>
    <lineage>
        <taxon>Bacteria</taxon>
        <taxon>Pseudomonadati</taxon>
        <taxon>Pseudomonadota</taxon>
        <taxon>Betaproteobacteria</taxon>
        <taxon>Burkholderiales</taxon>
        <taxon>Burkholderiaceae</taxon>
        <taxon>Burkholderia</taxon>
        <taxon>Burkholderia cepacia complex</taxon>
    </lineage>
</organism>
<reference evidence="2 3" key="1">
    <citation type="submission" date="2015-11" db="EMBL/GenBank/DDBJ databases">
        <title>Expanding the genomic diversity of Burkholderia species for the development of highly accurate diagnostics.</title>
        <authorList>
            <person name="Sahl J."/>
            <person name="Keim P."/>
            <person name="Wagner D."/>
        </authorList>
    </citation>
    <scope>NUCLEOTIDE SEQUENCE [LARGE SCALE GENOMIC DNA]</scope>
    <source>
        <strain evidence="2 3">MSMB793WGS</strain>
    </source>
</reference>
<evidence type="ECO:0000313" key="2">
    <source>
        <dbReference type="EMBL" id="KWN04624.1"/>
    </source>
</evidence>
<feature type="transmembrane region" description="Helical" evidence="1">
    <location>
        <begin position="14"/>
        <end position="36"/>
    </location>
</feature>
<comment type="caution">
    <text evidence="2">The sequence shown here is derived from an EMBL/GenBank/DDBJ whole genome shotgun (WGS) entry which is preliminary data.</text>
</comment>
<dbReference type="Proteomes" id="UP000068016">
    <property type="component" value="Unassembled WGS sequence"/>
</dbReference>
<evidence type="ECO:0000256" key="1">
    <source>
        <dbReference type="SAM" id="Phobius"/>
    </source>
</evidence>
<keyword evidence="1" id="KW-1133">Transmembrane helix</keyword>
<proteinExistence type="predicted"/>
<name>A0A119VCR8_9BURK</name>
<sequence length="92" mass="9354">MTWATWLLSLVQPLIVQGLIALGVGVLTVGGIDLAVNQAMSWLTSSVGGLSADLANLLAMGGIFQGIGYIGGGISARVAMAGASSMKKFFIK</sequence>
<gene>
    <name evidence="2" type="ORF">WT83_31005</name>
</gene>
<dbReference type="RefSeq" id="WP_060348865.1">
    <property type="nucleotide sequence ID" value="NZ_LPLZ01000091.1"/>
</dbReference>
<dbReference type="EMBL" id="LPLZ01000091">
    <property type="protein sequence ID" value="KWN04624.1"/>
    <property type="molecule type" value="Genomic_DNA"/>
</dbReference>
<accession>A0A119VCR8</accession>
<dbReference type="Pfam" id="PF10734">
    <property type="entry name" value="DUF2523"/>
    <property type="match status" value="1"/>
</dbReference>
<evidence type="ECO:0000313" key="3">
    <source>
        <dbReference type="Proteomes" id="UP000068016"/>
    </source>
</evidence>
<protein>
    <submittedName>
        <fullName evidence="2">Cobalt ABC transporter permease</fullName>
    </submittedName>
</protein>
<keyword evidence="1" id="KW-0812">Transmembrane</keyword>
<dbReference type="AlphaFoldDB" id="A0A119VCR8"/>